<protein>
    <submittedName>
        <fullName evidence="3">Uncharacterized protein LOC136087067</fullName>
    </submittedName>
</protein>
<dbReference type="Pfam" id="PF20700">
    <property type="entry name" value="Mutator"/>
    <property type="match status" value="1"/>
</dbReference>
<organism evidence="2 3">
    <name type="scientific">Hydra vulgaris</name>
    <name type="common">Hydra</name>
    <name type="synonym">Hydra attenuata</name>
    <dbReference type="NCBI Taxonomy" id="6087"/>
    <lineage>
        <taxon>Eukaryota</taxon>
        <taxon>Metazoa</taxon>
        <taxon>Cnidaria</taxon>
        <taxon>Hydrozoa</taxon>
        <taxon>Hydroidolina</taxon>
        <taxon>Anthoathecata</taxon>
        <taxon>Aplanulata</taxon>
        <taxon>Hydridae</taxon>
        <taxon>Hydra</taxon>
    </lineage>
</organism>
<keyword evidence="2" id="KW-1185">Reference proteome</keyword>
<dbReference type="Proteomes" id="UP001652625">
    <property type="component" value="Chromosome 11"/>
</dbReference>
<proteinExistence type="predicted"/>
<evidence type="ECO:0000259" key="1">
    <source>
        <dbReference type="Pfam" id="PF20700"/>
    </source>
</evidence>
<accession>A0ABM4CUM5</accession>
<dbReference type="RefSeq" id="XP_065665645.1">
    <property type="nucleotide sequence ID" value="XM_065809573.1"/>
</dbReference>
<reference evidence="3" key="1">
    <citation type="submission" date="2025-08" db="UniProtKB">
        <authorList>
            <consortium name="RefSeq"/>
        </authorList>
    </citation>
    <scope>IDENTIFICATION</scope>
</reference>
<gene>
    <name evidence="3" type="primary">LOC136087067</name>
</gene>
<evidence type="ECO:0000313" key="3">
    <source>
        <dbReference type="RefSeq" id="XP_065665645.1"/>
    </source>
</evidence>
<sequence>MGRKDRVKQRTRVTGKKRVFCGNQHTLSSPTSMTNAKKYSEVDTSSSRSANKIEYIKNDVPNKNDEKINGYRVIDVEILNTIFESLCCPQCINDNSLVLKENFVKKKGYASNLICCCSVCGYRKDFYTSKVCNRTHDINLRIVFSMRSIGQGYSGLEKFSALMNLPSPMSKKNYNGSVKVITDAVTTVAKETMLQAAKEIKGNSNNIVDTGVSTDGTWQRRGYSSLNGVVTTLSMDNGKVLDVEPMSRLCKQCQLHKDIKSKNSESYKNWYKSHSCNVNCIGSAGSMEVTGAKRIFSRSVKEYGLQYIKFYGDGDSKSYPAVKFTYPGVEVEKLECVGHVQKRVGTRLRTLKKNMKNLCGRGKLTNSLIDKLQNYYGIAVRSNKNNLQGMKKSIHATLFHVASSKENNWHTHCPIGENSWCRYQKDKATGKSTYKPGGGLPLSIIKHLKPIYADLSEESLLRKCLHGQTQNQNESLNAMIWNRIPKTKYVSLTQLKFGTYDAVANFNIGRKSSLLIYKQLNMTPGNYTSSLCDNQNRKRIYLAGYKNLESSKKRRKVLRGLTKASKDKYENFEGNARFDSMSSPHLDNTTLVGDSRPILQGTLKNLKRKQARESLLVDGSLKKFERGNSQALRE</sequence>
<dbReference type="GeneID" id="136087067"/>
<feature type="domain" description="Mutator-like transposase" evidence="1">
    <location>
        <begin position="70"/>
        <end position="421"/>
    </location>
</feature>
<dbReference type="PANTHER" id="PTHR33309:SF3">
    <property type="entry name" value="CCHC-TYPE DOMAIN-CONTAINING PROTEIN"/>
    <property type="match status" value="1"/>
</dbReference>
<evidence type="ECO:0000313" key="2">
    <source>
        <dbReference type="Proteomes" id="UP001652625"/>
    </source>
</evidence>
<name>A0ABM4CUM5_HYDVU</name>
<dbReference type="InterPro" id="IPR049012">
    <property type="entry name" value="Mutator_transp_dom"/>
</dbReference>
<dbReference type="PANTHER" id="PTHR33309">
    <property type="entry name" value="KERATIN, ULTRA HIGH-SULFUR MATRIX PROTEIN-LIKE"/>
    <property type="match status" value="1"/>
</dbReference>